<dbReference type="Proteomes" id="UP000541610">
    <property type="component" value="Unassembled WGS sequence"/>
</dbReference>
<reference evidence="4 5" key="1">
    <citation type="submission" date="2020-04" db="EMBL/GenBank/DDBJ databases">
        <title>Perkinsus olseni comparative genomics.</title>
        <authorList>
            <person name="Bogema D.R."/>
        </authorList>
    </citation>
    <scope>NUCLEOTIDE SEQUENCE [LARGE SCALE GENOMIC DNA]</scope>
    <source>
        <strain evidence="4">00978-12</strain>
    </source>
</reference>
<comment type="caution">
    <text evidence="4">The sequence shown here is derived from an EMBL/GenBank/DDBJ whole genome shotgun (WGS) entry which is preliminary data.</text>
</comment>
<dbReference type="GO" id="GO:0006508">
    <property type="term" value="P:proteolysis"/>
    <property type="evidence" value="ECO:0007669"/>
    <property type="project" value="UniProtKB-KW"/>
</dbReference>
<sequence>MSQESPNEDPELAEAIRLSLIDSEAEQTKRDAEDAGLQETLRLSMGNEAGPRRETEPLAQPDVEERYPTAEEYAEAKAQLYRAGITPNLRPSDGYGMYYSDLAQFPVKAVPLWWQVENGQSQETLPFLVQHGGGPCGVLAALGGFVLRYLIFPDKESGPREDLGTVTAEARTAALIDSMATMMIRCKNQTEEADGYVCALVAPSKDDCKGAPTMWRRSVQDIAEYQKLLIQYTGPLLDSQTAIVSFVVSLLLTRGGPEMCRSDMDDPGNVLVGMFGHCSQELVNLCLLGRCVSNVFDGQESLGGGMMLRGVPADIPVVVGYITELEALRYVTVGSRYKNPELPLWVIGSPNHYTLLFSRNLNCVKRNPISVVRDKLKDIFDANCTDAGIATVEQVDKMILDDIPDDLIPPGSSRAQMEAVVKESALDESIVLYDSFQSTFCKALFGEARMAEVDSDSRRPSAHTMYLYDGQKPGGPSLREIKVITSNIEERYAAADSHEYVGRLRVHHDLHVVEVLLTDFAVAHHQHLFSRSNEDVAHSPHVAVIGAGLAGLACATYLTMNGVTVTLIEKEDRVGGQCWTRYEDNGVIWEAGGEGFVRRAVAVPKIANALGIEEDMLPQEPVENYEIDENYTLIQLDRGEAARKLGFQVKKEDFGRGIASFRRGMGELVDSMHSCLEKSPLCTVFLNDEVSSLERDANNQSNTKLTLAGGEKLIVDEVVIATPEKEACAMLGRESNSTDLMSHVSVYCLVRMVGQTSDHWHSFSVPAEMQDDLHGLRAVALVNEKFPGRSPSGTALFRCYYRPRAEPLRKWSDEEWSKLASESLMKICSFTQQEVLSSYVSRWDSALPVFNDEYRAAVEKLKESVVDQHVHLIGAAFSGAGIEAAVKSGEEAAVEILKKRPQSSILVAVPVKNEE</sequence>
<evidence type="ECO:0000256" key="1">
    <source>
        <dbReference type="ARBA" id="ARBA00011074"/>
    </source>
</evidence>
<name>A0A7J6PJU1_PEROL</name>
<evidence type="ECO:0000259" key="3">
    <source>
        <dbReference type="SMART" id="SM01174"/>
    </source>
</evidence>
<evidence type="ECO:0000313" key="4">
    <source>
        <dbReference type="EMBL" id="KAF4696399.1"/>
    </source>
</evidence>
<dbReference type="GO" id="GO:0004843">
    <property type="term" value="F:cysteine-type deubiquitinase activity"/>
    <property type="evidence" value="ECO:0007669"/>
    <property type="project" value="UniProtKB-EC"/>
</dbReference>
<dbReference type="InterPro" id="IPR025257">
    <property type="entry name" value="MINDY-3/4_CD"/>
</dbReference>
<feature type="compositionally biased region" description="Acidic residues" evidence="2">
    <location>
        <begin position="1"/>
        <end position="12"/>
    </location>
</feature>
<dbReference type="InterPro" id="IPR039785">
    <property type="entry name" value="MINY3/4"/>
</dbReference>
<dbReference type="SUPFAM" id="SSF54373">
    <property type="entry name" value="FAD-linked reductases, C-terminal domain"/>
    <property type="match status" value="1"/>
</dbReference>
<evidence type="ECO:0000313" key="5">
    <source>
        <dbReference type="Proteomes" id="UP000541610"/>
    </source>
</evidence>
<dbReference type="PROSITE" id="PS50330">
    <property type="entry name" value="UIM"/>
    <property type="match status" value="1"/>
</dbReference>
<dbReference type="InterPro" id="IPR002937">
    <property type="entry name" value="Amino_oxidase"/>
</dbReference>
<dbReference type="GO" id="GO:0071108">
    <property type="term" value="P:protein K48-linked deubiquitination"/>
    <property type="evidence" value="ECO:0007669"/>
    <property type="project" value="InterPro"/>
</dbReference>
<dbReference type="AlphaFoldDB" id="A0A7J6PJU1"/>
<dbReference type="EMBL" id="JABANP010000011">
    <property type="protein sequence ID" value="KAF4696399.1"/>
    <property type="molecule type" value="Genomic_DNA"/>
</dbReference>
<proteinExistence type="inferred from homology"/>
<dbReference type="Pfam" id="PF13898">
    <property type="entry name" value="MINDY-3_4_CD"/>
    <property type="match status" value="1"/>
</dbReference>
<organism evidence="4 5">
    <name type="scientific">Perkinsus olseni</name>
    <name type="common">Perkinsus atlanticus</name>
    <dbReference type="NCBI Taxonomy" id="32597"/>
    <lineage>
        <taxon>Eukaryota</taxon>
        <taxon>Sar</taxon>
        <taxon>Alveolata</taxon>
        <taxon>Perkinsozoa</taxon>
        <taxon>Perkinsea</taxon>
        <taxon>Perkinsida</taxon>
        <taxon>Perkinsidae</taxon>
        <taxon>Perkinsus</taxon>
    </lineage>
</organism>
<dbReference type="PANTHER" id="PTHR12473">
    <property type="entry name" value="UBIQUITIN CARBOXYL-TERMINAL HYDROLASE MINDY-4-RELATED"/>
    <property type="match status" value="1"/>
</dbReference>
<dbReference type="SMART" id="SM01174">
    <property type="entry name" value="DUF4205"/>
    <property type="match status" value="1"/>
</dbReference>
<feature type="region of interest" description="Disordered" evidence="2">
    <location>
        <begin position="1"/>
        <end position="60"/>
    </location>
</feature>
<feature type="domain" description="Deubiquitinating enzyme MINDY-3/4 conserved" evidence="3">
    <location>
        <begin position="105"/>
        <end position="425"/>
    </location>
</feature>
<gene>
    <name evidence="4" type="ORF">FOZ60_000856</name>
</gene>
<dbReference type="SUPFAM" id="SSF51905">
    <property type="entry name" value="FAD/NAD(P)-binding domain"/>
    <property type="match status" value="1"/>
</dbReference>
<accession>A0A7J6PJU1</accession>
<dbReference type="GO" id="GO:1990380">
    <property type="term" value="F:K48-linked deubiquitinase activity"/>
    <property type="evidence" value="ECO:0007669"/>
    <property type="project" value="InterPro"/>
</dbReference>
<protein>
    <recommendedName>
        <fullName evidence="3">Deubiquitinating enzyme MINDY-3/4 conserved domain-containing protein</fullName>
    </recommendedName>
</protein>
<comment type="similarity">
    <text evidence="1">Belongs to the MINDY deubiquitinase family. FAM188 subfamily.</text>
</comment>
<dbReference type="Gene3D" id="3.50.50.60">
    <property type="entry name" value="FAD/NAD(P)-binding domain"/>
    <property type="match status" value="2"/>
</dbReference>
<dbReference type="InterPro" id="IPR036188">
    <property type="entry name" value="FAD/NAD-bd_sf"/>
</dbReference>
<dbReference type="GO" id="GO:0016491">
    <property type="term" value="F:oxidoreductase activity"/>
    <property type="evidence" value="ECO:0007669"/>
    <property type="project" value="InterPro"/>
</dbReference>
<dbReference type="OrthoDB" id="10263628at2759"/>
<evidence type="ECO:0000256" key="2">
    <source>
        <dbReference type="SAM" id="MobiDB-lite"/>
    </source>
</evidence>
<dbReference type="InterPro" id="IPR003903">
    <property type="entry name" value="UIM_dom"/>
</dbReference>
<dbReference type="PANTHER" id="PTHR12473:SF8">
    <property type="entry name" value="UBIQUITIN CARBOXYL-TERMINAL HYDROLASE MINDY-4-RELATED"/>
    <property type="match status" value="1"/>
</dbReference>
<dbReference type="PRINTS" id="PR00419">
    <property type="entry name" value="ADXRDTASE"/>
</dbReference>
<dbReference type="Pfam" id="PF01593">
    <property type="entry name" value="Amino_oxidase"/>
    <property type="match status" value="2"/>
</dbReference>